<dbReference type="AlphaFoldDB" id="A0A0B1Q4D3"/>
<dbReference type="EMBL" id="JRFJ01000005">
    <property type="protein sequence ID" value="KHJ53670.1"/>
    <property type="molecule type" value="Genomic_DNA"/>
</dbReference>
<evidence type="ECO:0000313" key="1">
    <source>
        <dbReference type="EMBL" id="KHJ53670.1"/>
    </source>
</evidence>
<proteinExistence type="predicted"/>
<reference evidence="1 2" key="1">
    <citation type="submission" date="2014-09" db="EMBL/GenBank/DDBJ databases">
        <title>Isolation and characterization of Aurantimonas altamirensis ON-56566 from clinical sample following a dog bite.</title>
        <authorList>
            <person name="Eshaghi A."/>
            <person name="Li A."/>
            <person name="Shahinas D."/>
            <person name="Bahn P."/>
            <person name="Kus J.V."/>
            <person name="Patel S.N."/>
        </authorList>
    </citation>
    <scope>NUCLEOTIDE SEQUENCE [LARGE SCALE GENOMIC DNA]</scope>
    <source>
        <strain evidence="1 2">ON-56566</strain>
    </source>
</reference>
<name>A0A0B1Q4D3_9HYPH</name>
<accession>A0A0B1Q4D3</accession>
<sequence>MALLQNETVGPVIFKQLYGVAKTRSDTNVSRYEKTKSLVIFLSGLIIFRRSVPSDGCMAIANQRLRN</sequence>
<protein>
    <submittedName>
        <fullName evidence="1">Uncharacterized protein</fullName>
    </submittedName>
</protein>
<dbReference type="Proteomes" id="UP000030826">
    <property type="component" value="Unassembled WGS sequence"/>
</dbReference>
<organism evidence="1 2">
    <name type="scientific">Aureimonas altamirensis</name>
    <dbReference type="NCBI Taxonomy" id="370622"/>
    <lineage>
        <taxon>Bacteria</taxon>
        <taxon>Pseudomonadati</taxon>
        <taxon>Pseudomonadota</taxon>
        <taxon>Alphaproteobacteria</taxon>
        <taxon>Hyphomicrobiales</taxon>
        <taxon>Aurantimonadaceae</taxon>
        <taxon>Aureimonas</taxon>
    </lineage>
</organism>
<evidence type="ECO:0000313" key="2">
    <source>
        <dbReference type="Proteomes" id="UP000030826"/>
    </source>
</evidence>
<comment type="caution">
    <text evidence="1">The sequence shown here is derived from an EMBL/GenBank/DDBJ whole genome shotgun (WGS) entry which is preliminary data.</text>
</comment>
<gene>
    <name evidence="1" type="ORF">LA66_17260</name>
</gene>